<gene>
    <name evidence="5" type="primary">CSON008527</name>
</gene>
<feature type="compositionally biased region" description="Polar residues" evidence="2">
    <location>
        <begin position="83"/>
        <end position="96"/>
    </location>
</feature>
<reference evidence="5" key="2">
    <citation type="submission" date="2018-07" db="EMBL/GenBank/DDBJ databases">
        <authorList>
            <person name="Quirk P.G."/>
            <person name="Krulwich T.A."/>
        </authorList>
    </citation>
    <scope>NUCLEOTIDE SEQUENCE</scope>
</reference>
<feature type="domain" description="DRBM" evidence="3">
    <location>
        <begin position="1"/>
        <end position="30"/>
    </location>
</feature>
<evidence type="ECO:0000259" key="3">
    <source>
        <dbReference type="PROSITE" id="PS50137"/>
    </source>
</evidence>
<keyword evidence="1" id="KW-0694">RNA-binding</keyword>
<dbReference type="AlphaFoldDB" id="A0A336MZY8"/>
<accession>A0A336MZY8</accession>
<dbReference type="InterPro" id="IPR014720">
    <property type="entry name" value="dsRBD_dom"/>
</dbReference>
<dbReference type="EMBL" id="UFQS01003218">
    <property type="protein sequence ID" value="SSX15379.1"/>
    <property type="molecule type" value="Genomic_DNA"/>
</dbReference>
<dbReference type="GO" id="GO:0003723">
    <property type="term" value="F:RNA binding"/>
    <property type="evidence" value="ECO:0007669"/>
    <property type="project" value="UniProtKB-UniRule"/>
</dbReference>
<evidence type="ECO:0000313" key="4">
    <source>
        <dbReference type="EMBL" id="SSX15379.1"/>
    </source>
</evidence>
<feature type="region of interest" description="Disordered" evidence="2">
    <location>
        <begin position="32"/>
        <end position="96"/>
    </location>
</feature>
<reference evidence="4" key="1">
    <citation type="submission" date="2018-04" db="EMBL/GenBank/DDBJ databases">
        <authorList>
            <person name="Go L.Y."/>
            <person name="Mitchell J.A."/>
        </authorList>
    </citation>
    <scope>NUCLEOTIDE SEQUENCE</scope>
    <source>
        <tissue evidence="4">Whole organism</tissue>
    </source>
</reference>
<evidence type="ECO:0000256" key="1">
    <source>
        <dbReference type="PROSITE-ProRule" id="PRU00266"/>
    </source>
</evidence>
<name>A0A336MZY8_CULSO</name>
<dbReference type="VEuPathDB" id="VectorBase:CSON008527"/>
<sequence length="127" mass="13705">VDGTKYYGKGRSKKIARAEAAAAALMEQIHQNGQTIPMKSQIAPLMPPQTNGKSDGGSGKRKNDKPHIGSSPKRNRPNNNSKQNGDTPVNTTKNTVALLNELRKNVVYEVESQNGPVHAPVFTMSVV</sequence>
<organism evidence="5">
    <name type="scientific">Culicoides sonorensis</name>
    <name type="common">Biting midge</name>
    <dbReference type="NCBI Taxonomy" id="179676"/>
    <lineage>
        <taxon>Eukaryota</taxon>
        <taxon>Metazoa</taxon>
        <taxon>Ecdysozoa</taxon>
        <taxon>Arthropoda</taxon>
        <taxon>Hexapoda</taxon>
        <taxon>Insecta</taxon>
        <taxon>Pterygota</taxon>
        <taxon>Neoptera</taxon>
        <taxon>Endopterygota</taxon>
        <taxon>Diptera</taxon>
        <taxon>Nematocera</taxon>
        <taxon>Chironomoidea</taxon>
        <taxon>Ceratopogonidae</taxon>
        <taxon>Ceratopogoninae</taxon>
        <taxon>Culicoides</taxon>
        <taxon>Monoculicoides</taxon>
    </lineage>
</organism>
<dbReference type="Gene3D" id="3.30.160.20">
    <property type="match status" value="2"/>
</dbReference>
<proteinExistence type="predicted"/>
<dbReference type="SUPFAM" id="SSF54768">
    <property type="entry name" value="dsRNA-binding domain-like"/>
    <property type="match status" value="2"/>
</dbReference>
<evidence type="ECO:0000256" key="2">
    <source>
        <dbReference type="SAM" id="MobiDB-lite"/>
    </source>
</evidence>
<dbReference type="GO" id="GO:0010468">
    <property type="term" value="P:regulation of gene expression"/>
    <property type="evidence" value="ECO:0007669"/>
    <property type="project" value="UniProtKB-ARBA"/>
</dbReference>
<protein>
    <submittedName>
        <fullName evidence="5">CSON008527 protein</fullName>
    </submittedName>
</protein>
<dbReference type="EMBL" id="UFQT01003218">
    <property type="protein sequence ID" value="SSX34749.1"/>
    <property type="molecule type" value="Genomic_DNA"/>
</dbReference>
<dbReference type="PROSITE" id="PS50137">
    <property type="entry name" value="DS_RBD"/>
    <property type="match status" value="1"/>
</dbReference>
<evidence type="ECO:0000313" key="5">
    <source>
        <dbReference type="EMBL" id="SSX34749.1"/>
    </source>
</evidence>